<dbReference type="InterPro" id="IPR043129">
    <property type="entry name" value="ATPase_NBD"/>
</dbReference>
<reference evidence="8 9" key="1">
    <citation type="submission" date="2018-01" db="EMBL/GenBank/DDBJ databases">
        <title>Genomic Encyclopedia of Archaeal and Bacterial Type Strains, Phase II (KMG-II): from individual species to whole genera.</title>
        <authorList>
            <person name="Goeker M."/>
        </authorList>
    </citation>
    <scope>NUCLEOTIDE SEQUENCE [LARGE SCALE GENOMIC DNA]</scope>
    <source>
        <strain evidence="8 9">DSM 17023</strain>
    </source>
</reference>
<dbReference type="PANTHER" id="PTHR10196">
    <property type="entry name" value="SUGAR KINASE"/>
    <property type="match status" value="1"/>
</dbReference>
<evidence type="ECO:0000259" key="7">
    <source>
        <dbReference type="Pfam" id="PF02782"/>
    </source>
</evidence>
<dbReference type="CDD" id="cd07769">
    <property type="entry name" value="ASKHA_NBD_FGGY_GK"/>
    <property type="match status" value="1"/>
</dbReference>
<dbReference type="PIRSF" id="PIRSF000538">
    <property type="entry name" value="GlpK"/>
    <property type="match status" value="1"/>
</dbReference>
<feature type="domain" description="Carbohydrate kinase FGGY C-terminal" evidence="7">
    <location>
        <begin position="257"/>
        <end position="444"/>
    </location>
</feature>
<dbReference type="Pfam" id="PF02782">
    <property type="entry name" value="FGGY_C"/>
    <property type="match status" value="1"/>
</dbReference>
<dbReference type="GO" id="GO:0005829">
    <property type="term" value="C:cytosol"/>
    <property type="evidence" value="ECO:0007669"/>
    <property type="project" value="TreeGrafter"/>
</dbReference>
<evidence type="ECO:0000259" key="6">
    <source>
        <dbReference type="Pfam" id="PF00370"/>
    </source>
</evidence>
<comment type="similarity">
    <text evidence="1">Belongs to the FGGY kinase family.</text>
</comment>
<evidence type="ECO:0000256" key="4">
    <source>
        <dbReference type="ARBA" id="ARBA00022777"/>
    </source>
</evidence>
<keyword evidence="9" id="KW-1185">Reference proteome</keyword>
<name>A0A2S3UL52_9HYPH</name>
<dbReference type="EMBL" id="PPCN01000015">
    <property type="protein sequence ID" value="POF28290.1"/>
    <property type="molecule type" value="Genomic_DNA"/>
</dbReference>
<keyword evidence="3" id="KW-0547">Nucleotide-binding</keyword>
<comment type="caution">
    <text evidence="8">The sequence shown here is derived from an EMBL/GenBank/DDBJ whole genome shotgun (WGS) entry which is preliminary data.</text>
</comment>
<evidence type="ECO:0000313" key="9">
    <source>
        <dbReference type="Proteomes" id="UP000236959"/>
    </source>
</evidence>
<feature type="domain" description="Carbohydrate kinase FGGY N-terminal" evidence="6">
    <location>
        <begin position="6"/>
        <end position="247"/>
    </location>
</feature>
<dbReference type="GO" id="GO:0019563">
    <property type="term" value="P:glycerol catabolic process"/>
    <property type="evidence" value="ECO:0007669"/>
    <property type="project" value="TreeGrafter"/>
</dbReference>
<dbReference type="InterPro" id="IPR018484">
    <property type="entry name" value="FGGY_N"/>
</dbReference>
<dbReference type="InterPro" id="IPR000577">
    <property type="entry name" value="Carb_kinase_FGGY"/>
</dbReference>
<dbReference type="GO" id="GO:0004370">
    <property type="term" value="F:glycerol kinase activity"/>
    <property type="evidence" value="ECO:0007669"/>
    <property type="project" value="TreeGrafter"/>
</dbReference>
<evidence type="ECO:0000256" key="1">
    <source>
        <dbReference type="ARBA" id="ARBA00009156"/>
    </source>
</evidence>
<dbReference type="Pfam" id="PF00370">
    <property type="entry name" value="FGGY_N"/>
    <property type="match status" value="1"/>
</dbReference>
<keyword evidence="4 8" id="KW-0418">Kinase</keyword>
<keyword evidence="5" id="KW-0067">ATP-binding</keyword>
<dbReference type="InterPro" id="IPR018485">
    <property type="entry name" value="FGGY_C"/>
</dbReference>
<evidence type="ECO:0000256" key="3">
    <source>
        <dbReference type="ARBA" id="ARBA00022741"/>
    </source>
</evidence>
<dbReference type="AlphaFoldDB" id="A0A2S3UL52"/>
<evidence type="ECO:0000256" key="5">
    <source>
        <dbReference type="ARBA" id="ARBA00022840"/>
    </source>
</evidence>
<dbReference type="SUPFAM" id="SSF53067">
    <property type="entry name" value="Actin-like ATPase domain"/>
    <property type="match status" value="2"/>
</dbReference>
<proteinExistence type="inferred from homology"/>
<dbReference type="OrthoDB" id="9805576at2"/>
<evidence type="ECO:0000313" key="8">
    <source>
        <dbReference type="EMBL" id="POF28290.1"/>
    </source>
</evidence>
<dbReference type="GO" id="GO:0005524">
    <property type="term" value="F:ATP binding"/>
    <property type="evidence" value="ECO:0007669"/>
    <property type="project" value="UniProtKB-KW"/>
</dbReference>
<evidence type="ECO:0000256" key="2">
    <source>
        <dbReference type="ARBA" id="ARBA00022679"/>
    </source>
</evidence>
<organism evidence="8 9">
    <name type="scientific">Roseibium marinum</name>
    <dbReference type="NCBI Taxonomy" id="281252"/>
    <lineage>
        <taxon>Bacteria</taxon>
        <taxon>Pseudomonadati</taxon>
        <taxon>Pseudomonadota</taxon>
        <taxon>Alphaproteobacteria</taxon>
        <taxon>Hyphomicrobiales</taxon>
        <taxon>Stappiaceae</taxon>
        <taxon>Roseibium</taxon>
    </lineage>
</organism>
<dbReference type="Proteomes" id="UP000236959">
    <property type="component" value="Unassembled WGS sequence"/>
</dbReference>
<gene>
    <name evidence="8" type="ORF">CLV41_11557</name>
</gene>
<protein>
    <submittedName>
        <fullName evidence="8">Glycerol kinase</fullName>
    </submittedName>
</protein>
<dbReference type="RefSeq" id="WP_103225107.1">
    <property type="nucleotide sequence ID" value="NZ_PPCN01000015.1"/>
</dbReference>
<keyword evidence="2" id="KW-0808">Transferase</keyword>
<sequence length="491" mass="51572">MTIRAVLAIDEGTTNSKAVLVGENGDILASGSAPVPTEHPRPGWVQQSAEDIWSATLEAIRSCLSATPDVDIAALGISNQRESMLVWDRATGEPLGPVITWQCRRTAATCSALKSAGHEPSVLRLTGLPLDPMFPATKARWLLENHCQGRDPADICLGTVDSWLIWNFSGGQAHMTDRSNAARTQLLDIATGIWDDTLCTLFGVPKAALPQVTDSSHVFGVTTDVPGLRNGIPIAAAVGDSHAALFGHGAFGAGDGKITFGTGSSIMTTIPEFIAPPQGITTTIAWSIGGKMTYALEGNILVSAAILPWTAELLGLESVDALLELAQTVDECLGVTLVPAHVGLGAPHWQADARGLISGLTFSSGPAHVARAAAESMAFQVNDIYRIMASATGHGIGRLYVDGGPSRNPFLMKLVADYLNHPVTMCDNTEASALGAAYLAGLAAGVWPDLATISGLKRSGTELSPDMADETRARSLENWQIAITRSTIINI</sequence>
<dbReference type="Gene3D" id="3.30.420.40">
    <property type="match status" value="2"/>
</dbReference>
<accession>A0A2S3UL52</accession>
<dbReference type="PANTHER" id="PTHR10196:SF69">
    <property type="entry name" value="GLYCEROL KINASE"/>
    <property type="match status" value="1"/>
</dbReference>